<feature type="compositionally biased region" description="Low complexity" evidence="2">
    <location>
        <begin position="19"/>
        <end position="49"/>
    </location>
</feature>
<organism evidence="3 4">
    <name type="scientific">Skeletonema marinoi</name>
    <dbReference type="NCBI Taxonomy" id="267567"/>
    <lineage>
        <taxon>Eukaryota</taxon>
        <taxon>Sar</taxon>
        <taxon>Stramenopiles</taxon>
        <taxon>Ochrophyta</taxon>
        <taxon>Bacillariophyta</taxon>
        <taxon>Coscinodiscophyceae</taxon>
        <taxon>Thalassiosirophycidae</taxon>
        <taxon>Thalassiosirales</taxon>
        <taxon>Skeletonemataceae</taxon>
        <taxon>Skeletonema</taxon>
        <taxon>Skeletonema marinoi-dohrnii complex</taxon>
    </lineage>
</organism>
<comment type="caution">
    <text evidence="3">The sequence shown here is derived from an EMBL/GenBank/DDBJ whole genome shotgun (WGS) entry which is preliminary data.</text>
</comment>
<keyword evidence="4" id="KW-1185">Reference proteome</keyword>
<accession>A0AAD8YL80</accession>
<evidence type="ECO:0000256" key="2">
    <source>
        <dbReference type="SAM" id="MobiDB-lite"/>
    </source>
</evidence>
<dbReference type="Gene3D" id="2.20.110.10">
    <property type="entry name" value="Histone H3 K4-specific methyltransferase SET7/9 N-terminal domain"/>
    <property type="match status" value="2"/>
</dbReference>
<name>A0AAD8YL80_9STRA</name>
<dbReference type="PANTHER" id="PTHR23084">
    <property type="entry name" value="PHOSPHATIDYLINOSITOL-4-PHOSPHATE 5-KINASE RELATED"/>
    <property type="match status" value="1"/>
</dbReference>
<evidence type="ECO:0000313" key="3">
    <source>
        <dbReference type="EMBL" id="KAK1747337.1"/>
    </source>
</evidence>
<keyword evidence="1" id="KW-0677">Repeat</keyword>
<dbReference type="Pfam" id="PF02493">
    <property type="entry name" value="MORN"/>
    <property type="match status" value="5"/>
</dbReference>
<proteinExistence type="predicted"/>
<dbReference type="Proteomes" id="UP001224775">
    <property type="component" value="Unassembled WGS sequence"/>
</dbReference>
<protein>
    <recommendedName>
        <fullName evidence="5">MORN repeat-containing protein 5</fullName>
    </recommendedName>
</protein>
<feature type="region of interest" description="Disordered" evidence="2">
    <location>
        <begin position="1"/>
        <end position="49"/>
    </location>
</feature>
<reference evidence="3" key="1">
    <citation type="submission" date="2023-06" db="EMBL/GenBank/DDBJ databases">
        <title>Survivors Of The Sea: Transcriptome response of Skeletonema marinoi to long-term dormancy.</title>
        <authorList>
            <person name="Pinder M.I.M."/>
            <person name="Kourtchenko O."/>
            <person name="Robertson E.K."/>
            <person name="Larsson T."/>
            <person name="Maumus F."/>
            <person name="Osuna-Cruz C.M."/>
            <person name="Vancaester E."/>
            <person name="Stenow R."/>
            <person name="Vandepoele K."/>
            <person name="Ploug H."/>
            <person name="Bruchert V."/>
            <person name="Godhe A."/>
            <person name="Topel M."/>
        </authorList>
    </citation>
    <scope>NUCLEOTIDE SEQUENCE</scope>
    <source>
        <strain evidence="3">R05AC</strain>
    </source>
</reference>
<dbReference type="AlphaFoldDB" id="A0AAD8YL80"/>
<dbReference type="PANTHER" id="PTHR23084:SF263">
    <property type="entry name" value="MORN REPEAT-CONTAINING PROTEIN 1"/>
    <property type="match status" value="1"/>
</dbReference>
<dbReference type="InterPro" id="IPR003409">
    <property type="entry name" value="MORN"/>
</dbReference>
<evidence type="ECO:0000256" key="1">
    <source>
        <dbReference type="ARBA" id="ARBA00022737"/>
    </source>
</evidence>
<evidence type="ECO:0008006" key="5">
    <source>
        <dbReference type="Google" id="ProtNLM"/>
    </source>
</evidence>
<dbReference type="SMART" id="SM00698">
    <property type="entry name" value="MORN"/>
    <property type="match status" value="5"/>
</dbReference>
<sequence length="385" mass="42310">MSDASSGAMAPPPAKKVRSCSSSESTPNISSESHSTPGLSTTGLSSLDETTAATLIDAARRYEIEASLRHRQSQEEVSSAKEEVLAAMETLKRAHERLGKAEAVAADATKSYKVATEFKTKWELQLNVGKKPAPILSSSEHDEEQKHVSFAPQHEISGPSSIGSTGRKVKRIRIRVSEHGWGMYEGLLDSVGEPHGRGTITWENGGRYDGEWCDGKANGHGIMDYANGDRYEGKWKDGCRFGQGTHHFKDGGVYEGQWRNAAPDGQGKMTLKNGSHYEGSWKDGKWHGPGIVRPVNGGEWEGTFQLGKCTVGTLRRPNGELEIGRYESVNPDDVKEGVWWSIDRQKIWKVENGQKKEEINFVMALEIASQIGVQLPNELLKSDDC</sequence>
<dbReference type="SUPFAM" id="SSF82185">
    <property type="entry name" value="Histone H3 K4-specific methyltransferase SET7/9 N-terminal domain"/>
    <property type="match status" value="2"/>
</dbReference>
<gene>
    <name evidence="3" type="ORF">QTG54_001300</name>
</gene>
<dbReference type="EMBL" id="JATAAI010000002">
    <property type="protein sequence ID" value="KAK1747337.1"/>
    <property type="molecule type" value="Genomic_DNA"/>
</dbReference>
<evidence type="ECO:0000313" key="4">
    <source>
        <dbReference type="Proteomes" id="UP001224775"/>
    </source>
</evidence>